<gene>
    <name evidence="1" type="ORF">NQ315_003942</name>
</gene>
<accession>A0AAV8VZN6</accession>
<dbReference type="AlphaFoldDB" id="A0AAV8VZN6"/>
<dbReference type="EMBL" id="JANEYG010000019">
    <property type="protein sequence ID" value="KAJ8919357.1"/>
    <property type="molecule type" value="Genomic_DNA"/>
</dbReference>
<name>A0AAV8VZN6_9CUCU</name>
<sequence>MELTGIVYCILRRKSLTFPDDVKFACRGHRPRQITTHSYMYGNIDFFLQAFYDGGVTFKAVIK</sequence>
<reference evidence="1 2" key="1">
    <citation type="journal article" date="2023" name="Insect Mol. Biol.">
        <title>Genome sequencing provides insights into the evolution of gene families encoding plant cell wall-degrading enzymes in longhorned beetles.</title>
        <authorList>
            <person name="Shin N.R."/>
            <person name="Okamura Y."/>
            <person name="Kirsch R."/>
            <person name="Pauchet Y."/>
        </authorList>
    </citation>
    <scope>NUCLEOTIDE SEQUENCE [LARGE SCALE GENOMIC DNA]</scope>
    <source>
        <strain evidence="1">EAD_L_NR</strain>
    </source>
</reference>
<protein>
    <submittedName>
        <fullName evidence="1">Uncharacterized protein</fullName>
    </submittedName>
</protein>
<comment type="caution">
    <text evidence="1">The sequence shown here is derived from an EMBL/GenBank/DDBJ whole genome shotgun (WGS) entry which is preliminary data.</text>
</comment>
<organism evidence="1 2">
    <name type="scientific">Exocentrus adspersus</name>
    <dbReference type="NCBI Taxonomy" id="1586481"/>
    <lineage>
        <taxon>Eukaryota</taxon>
        <taxon>Metazoa</taxon>
        <taxon>Ecdysozoa</taxon>
        <taxon>Arthropoda</taxon>
        <taxon>Hexapoda</taxon>
        <taxon>Insecta</taxon>
        <taxon>Pterygota</taxon>
        <taxon>Neoptera</taxon>
        <taxon>Endopterygota</taxon>
        <taxon>Coleoptera</taxon>
        <taxon>Polyphaga</taxon>
        <taxon>Cucujiformia</taxon>
        <taxon>Chrysomeloidea</taxon>
        <taxon>Cerambycidae</taxon>
        <taxon>Lamiinae</taxon>
        <taxon>Acanthocinini</taxon>
        <taxon>Exocentrus</taxon>
    </lineage>
</organism>
<dbReference type="Proteomes" id="UP001159042">
    <property type="component" value="Unassembled WGS sequence"/>
</dbReference>
<evidence type="ECO:0000313" key="1">
    <source>
        <dbReference type="EMBL" id="KAJ8919357.1"/>
    </source>
</evidence>
<evidence type="ECO:0000313" key="2">
    <source>
        <dbReference type="Proteomes" id="UP001159042"/>
    </source>
</evidence>
<keyword evidence="2" id="KW-1185">Reference proteome</keyword>
<proteinExistence type="predicted"/>